<dbReference type="WBParaSite" id="PSAMB.scaffold229size63768.g3500.t1">
    <property type="protein sequence ID" value="PSAMB.scaffold229size63768.g3500.t1"/>
    <property type="gene ID" value="PSAMB.scaffold229size63768.g3500"/>
</dbReference>
<protein>
    <submittedName>
        <fullName evidence="3">Uncharacterized protein</fullName>
    </submittedName>
</protein>
<feature type="compositionally biased region" description="Basic residues" evidence="1">
    <location>
        <begin position="88"/>
        <end position="97"/>
    </location>
</feature>
<evidence type="ECO:0000256" key="1">
    <source>
        <dbReference type="SAM" id="MobiDB-lite"/>
    </source>
</evidence>
<organism evidence="2 3">
    <name type="scientific">Plectus sambesii</name>
    <dbReference type="NCBI Taxonomy" id="2011161"/>
    <lineage>
        <taxon>Eukaryota</taxon>
        <taxon>Metazoa</taxon>
        <taxon>Ecdysozoa</taxon>
        <taxon>Nematoda</taxon>
        <taxon>Chromadorea</taxon>
        <taxon>Plectida</taxon>
        <taxon>Plectina</taxon>
        <taxon>Plectoidea</taxon>
        <taxon>Plectidae</taxon>
        <taxon>Plectus</taxon>
    </lineage>
</organism>
<accession>A0A914VRA4</accession>
<reference evidence="3" key="1">
    <citation type="submission" date="2022-11" db="UniProtKB">
        <authorList>
            <consortium name="WormBaseParasite"/>
        </authorList>
    </citation>
    <scope>IDENTIFICATION</scope>
</reference>
<evidence type="ECO:0000313" key="3">
    <source>
        <dbReference type="WBParaSite" id="PSAMB.scaffold229size63768.g3500.t1"/>
    </source>
</evidence>
<name>A0A914VRA4_9BILA</name>
<keyword evidence="2" id="KW-1185">Reference proteome</keyword>
<dbReference type="AlphaFoldDB" id="A0A914VRA4"/>
<evidence type="ECO:0000313" key="2">
    <source>
        <dbReference type="Proteomes" id="UP000887566"/>
    </source>
</evidence>
<sequence length="212" mass="23186">MVGRRMQGEGGVVLRAATTIEAASIAAATATIQSALASQRLLIGRTLVDSARRYCALSCRRNESSHAPTIRSSSRSGRPMRVWTNAHPGRRRRRSSRSGRLSDGRIVVGWRAAHQSIISRRKRMSAPVRSSPLPFLSARADSSNSRALSLICRSAGARWPSPRWPPQYLSLSTFSSSSSLTHFSRWKSSPTAILVMATREDVDPRNAAGLFS</sequence>
<proteinExistence type="predicted"/>
<feature type="compositionally biased region" description="Polar residues" evidence="1">
    <location>
        <begin position="65"/>
        <end position="76"/>
    </location>
</feature>
<feature type="region of interest" description="Disordered" evidence="1">
    <location>
        <begin position="65"/>
        <end position="100"/>
    </location>
</feature>
<dbReference type="Proteomes" id="UP000887566">
    <property type="component" value="Unplaced"/>
</dbReference>